<organism evidence="2 3">
    <name type="scientific">Hyphococcus luteus</name>
    <dbReference type="NCBI Taxonomy" id="2058213"/>
    <lineage>
        <taxon>Bacteria</taxon>
        <taxon>Pseudomonadati</taxon>
        <taxon>Pseudomonadota</taxon>
        <taxon>Alphaproteobacteria</taxon>
        <taxon>Parvularculales</taxon>
        <taxon>Parvularculaceae</taxon>
        <taxon>Hyphococcus</taxon>
    </lineage>
</organism>
<gene>
    <name evidence="2" type="ORF">CW354_06145</name>
</gene>
<dbReference type="RefSeq" id="WP_104829168.1">
    <property type="nucleotide sequence ID" value="NZ_PJCH01000005.1"/>
</dbReference>
<dbReference type="OrthoDB" id="7188685at2"/>
<protein>
    <submittedName>
        <fullName evidence="2">Uncharacterized protein</fullName>
    </submittedName>
</protein>
<proteinExistence type="predicted"/>
<evidence type="ECO:0000313" key="2">
    <source>
        <dbReference type="EMBL" id="PQA87923.1"/>
    </source>
</evidence>
<sequence>MKKNRLVRVGLAALVACIAAGVVAAQERTPPDPEAIQAALREKAKRIPKAGLASALRAAADNRDARATTLVRRPDLEALRAELARTSAADEERSAADLSNLSAVRAPSAAQQRVAPGLRALAPENLRRVAPAEVERALIPVLIPAAAEVRDKIRVYGMENVYTASARIDAEAALSISGTCNRVVGGDPDVIAFRKRLAEQPRRLAGTGAAYFMSRNDFGVDLSFSKFGCGYVITIECGDPGADPRCAEDDYITGLADSMILANPDLAGGE</sequence>
<dbReference type="EMBL" id="PJCH01000005">
    <property type="protein sequence ID" value="PQA87923.1"/>
    <property type="molecule type" value="Genomic_DNA"/>
</dbReference>
<name>A0A2S7K5Y8_9PROT</name>
<accession>A0A2S7K5Y8</accession>
<comment type="caution">
    <text evidence="2">The sequence shown here is derived from an EMBL/GenBank/DDBJ whole genome shotgun (WGS) entry which is preliminary data.</text>
</comment>
<dbReference type="AlphaFoldDB" id="A0A2S7K5Y8"/>
<reference evidence="2 3" key="1">
    <citation type="submission" date="2017-12" db="EMBL/GenBank/DDBJ databases">
        <authorList>
            <person name="Hurst M.R.H."/>
        </authorList>
    </citation>
    <scope>NUCLEOTIDE SEQUENCE [LARGE SCALE GENOMIC DNA]</scope>
    <source>
        <strain evidence="2 3">SY-3-19</strain>
    </source>
</reference>
<keyword evidence="1" id="KW-0732">Signal</keyword>
<keyword evidence="3" id="KW-1185">Reference proteome</keyword>
<evidence type="ECO:0000256" key="1">
    <source>
        <dbReference type="SAM" id="SignalP"/>
    </source>
</evidence>
<dbReference type="Proteomes" id="UP000239504">
    <property type="component" value="Unassembled WGS sequence"/>
</dbReference>
<feature type="chain" id="PRO_5015422763" evidence="1">
    <location>
        <begin position="25"/>
        <end position="270"/>
    </location>
</feature>
<evidence type="ECO:0000313" key="3">
    <source>
        <dbReference type="Proteomes" id="UP000239504"/>
    </source>
</evidence>
<feature type="signal peptide" evidence="1">
    <location>
        <begin position="1"/>
        <end position="24"/>
    </location>
</feature>